<dbReference type="AlphaFoldDB" id="A0A4Q1BEQ6"/>
<sequence>MQDCKDKIDYHLLIHIAGSLRPGHTCHIPGLDTSGRLKHPPQGGRNAHIPLVFDDDVKWMARVRMETGQYPHRQVNHINLLSEAATVEALSTGGVLVPCVKYRPSSTIGRYSIIHCLFDIDYKDPSTSLFYITTFEEGREKRATIRFDLCDPEREPRPEFGISRHRLIRALTDWYISLEKVSFDKVGSLHYNSSGGIVVGPEVTRHQLVPDSPFFLGPFDTVKQRYLALIDKILEYVEQDTWCTPDKVVQEYLIHLEARELVEACEEMDEDGPFYVVHGEPKGDHFLFDDNWNVTSAIDWEWSYLSNKYEAFGAPSLFWNHDFRRDGLNDPSASEREYAQEFVKRGREDLADCVLRRSRKYQRLTDLLREGINFVQCVNAMRRAFLNLPDAYAVKQPRTMEDWVMEQKENRKDDERLRRLSELETKWREGDEKRRTFVEGKRAAAGIAWVRRSHLMEGTREERIAQVRRYVGR</sequence>
<dbReference type="InterPro" id="IPR011009">
    <property type="entry name" value="Kinase-like_dom_sf"/>
</dbReference>
<dbReference type="InParanoid" id="A0A4Q1BEQ6"/>
<organism evidence="1 2">
    <name type="scientific">Tremella mesenterica</name>
    <name type="common">Jelly fungus</name>
    <dbReference type="NCBI Taxonomy" id="5217"/>
    <lineage>
        <taxon>Eukaryota</taxon>
        <taxon>Fungi</taxon>
        <taxon>Dikarya</taxon>
        <taxon>Basidiomycota</taxon>
        <taxon>Agaricomycotina</taxon>
        <taxon>Tremellomycetes</taxon>
        <taxon>Tremellales</taxon>
        <taxon>Tremellaceae</taxon>
        <taxon>Tremella</taxon>
    </lineage>
</organism>
<evidence type="ECO:0000313" key="2">
    <source>
        <dbReference type="Proteomes" id="UP000289152"/>
    </source>
</evidence>
<dbReference type="PANTHER" id="PTHR21310">
    <property type="entry name" value="AMINOGLYCOSIDE PHOSPHOTRANSFERASE-RELATED-RELATED"/>
    <property type="match status" value="1"/>
</dbReference>
<gene>
    <name evidence="1" type="ORF">M231_07024</name>
</gene>
<reference evidence="1 2" key="1">
    <citation type="submission" date="2016-06" db="EMBL/GenBank/DDBJ databases">
        <title>Evolution of pathogenesis and genome organization in the Tremellales.</title>
        <authorList>
            <person name="Cuomo C."/>
            <person name="Litvintseva A."/>
            <person name="Heitman J."/>
            <person name="Chen Y."/>
            <person name="Sun S."/>
            <person name="Springer D."/>
            <person name="Dromer F."/>
            <person name="Young S."/>
            <person name="Zeng Q."/>
            <person name="Chapman S."/>
            <person name="Gujja S."/>
            <person name="Saif S."/>
            <person name="Birren B."/>
        </authorList>
    </citation>
    <scope>NUCLEOTIDE SEQUENCE [LARGE SCALE GENOMIC DNA]</scope>
    <source>
        <strain evidence="1 2">ATCC 28783</strain>
    </source>
</reference>
<proteinExistence type="predicted"/>
<dbReference type="SUPFAM" id="SSF56112">
    <property type="entry name" value="Protein kinase-like (PK-like)"/>
    <property type="match status" value="1"/>
</dbReference>
<dbReference type="OrthoDB" id="2564497at2759"/>
<dbReference type="STRING" id="5217.A0A4Q1BEQ6"/>
<dbReference type="EMBL" id="SDIL01000124">
    <property type="protein sequence ID" value="RXK35735.1"/>
    <property type="molecule type" value="Genomic_DNA"/>
</dbReference>
<evidence type="ECO:0008006" key="3">
    <source>
        <dbReference type="Google" id="ProtNLM"/>
    </source>
</evidence>
<keyword evidence="2" id="KW-1185">Reference proteome</keyword>
<name>A0A4Q1BEQ6_TREME</name>
<dbReference type="VEuPathDB" id="FungiDB:TREMEDRAFT_27758"/>
<dbReference type="InterPro" id="IPR051678">
    <property type="entry name" value="AGP_Transferase"/>
</dbReference>
<dbReference type="Gene3D" id="3.90.1200.10">
    <property type="match status" value="1"/>
</dbReference>
<evidence type="ECO:0000313" key="1">
    <source>
        <dbReference type="EMBL" id="RXK35735.1"/>
    </source>
</evidence>
<protein>
    <recommendedName>
        <fullName evidence="3">Aminoglycoside phosphotransferase domain-containing protein</fullName>
    </recommendedName>
</protein>
<comment type="caution">
    <text evidence="1">The sequence shown here is derived from an EMBL/GenBank/DDBJ whole genome shotgun (WGS) entry which is preliminary data.</text>
</comment>
<dbReference type="Proteomes" id="UP000289152">
    <property type="component" value="Unassembled WGS sequence"/>
</dbReference>
<accession>A0A4Q1BEQ6</accession>
<dbReference type="PANTHER" id="PTHR21310:SF15">
    <property type="entry name" value="AMINOGLYCOSIDE PHOSPHOTRANSFERASE DOMAIN-CONTAINING PROTEIN"/>
    <property type="match status" value="1"/>
</dbReference>